<accession>A0A0E3PQV2</accession>
<dbReference type="EMBL" id="CP009508">
    <property type="protein sequence ID" value="AKB36984.1"/>
    <property type="molecule type" value="Genomic_DNA"/>
</dbReference>
<proteinExistence type="predicted"/>
<name>A0A0E3PQV2_9EURY</name>
<gene>
    <name evidence="1" type="ORF">MSSAC_2394</name>
</gene>
<organism evidence="1 2">
    <name type="scientific">Methanosarcina siciliae C2J</name>
    <dbReference type="NCBI Taxonomy" id="1434118"/>
    <lineage>
        <taxon>Archaea</taxon>
        <taxon>Methanobacteriati</taxon>
        <taxon>Methanobacteriota</taxon>
        <taxon>Stenosarchaea group</taxon>
        <taxon>Methanomicrobia</taxon>
        <taxon>Methanosarcinales</taxon>
        <taxon>Methanosarcinaceae</taxon>
        <taxon>Methanosarcina</taxon>
    </lineage>
</organism>
<dbReference type="KEGG" id="msj:MSSAC_2394"/>
<evidence type="ECO:0000313" key="1">
    <source>
        <dbReference type="EMBL" id="AKB36984.1"/>
    </source>
</evidence>
<dbReference type="PROSITE" id="PS51257">
    <property type="entry name" value="PROKAR_LIPOPROTEIN"/>
    <property type="match status" value="1"/>
</dbReference>
<dbReference type="PATRIC" id="fig|1434118.4.peg.3093"/>
<reference evidence="1 2" key="1">
    <citation type="submission" date="2014-07" db="EMBL/GenBank/DDBJ databases">
        <title>Methanogenic archaea and the global carbon cycle.</title>
        <authorList>
            <person name="Henriksen J.R."/>
            <person name="Luke J."/>
            <person name="Reinhart S."/>
            <person name="Benedict M.N."/>
            <person name="Youngblut N.D."/>
            <person name="Metcalf M.E."/>
            <person name="Whitaker R.J."/>
            <person name="Metcalf W.W."/>
        </authorList>
    </citation>
    <scope>NUCLEOTIDE SEQUENCE [LARGE SCALE GENOMIC DNA]</scope>
    <source>
        <strain evidence="1 2">C2J</strain>
    </source>
</reference>
<dbReference type="Proteomes" id="UP000033123">
    <property type="component" value="Chromosome"/>
</dbReference>
<dbReference type="HOGENOM" id="CLU_2353259_0_0_2"/>
<sequence>MNQFKKVLMVCLILSSFSLSMGCIISPVENASAQDEVNRFVQLDTYKFEVDNYRTFEIFVMHDNKENLTFFCTYGCGGEMFSVVPDWMLNNTSYYA</sequence>
<evidence type="ECO:0000313" key="2">
    <source>
        <dbReference type="Proteomes" id="UP000033123"/>
    </source>
</evidence>
<dbReference type="RefSeq" id="WP_048183089.1">
    <property type="nucleotide sequence ID" value="NZ_CP009508.1"/>
</dbReference>
<protein>
    <submittedName>
        <fullName evidence="1">Uncharacterized protein</fullName>
    </submittedName>
</protein>
<dbReference type="AlphaFoldDB" id="A0A0E3PQV2"/>
<dbReference type="GeneID" id="24872034"/>